<evidence type="ECO:0000259" key="2">
    <source>
        <dbReference type="Pfam" id="PF07486"/>
    </source>
</evidence>
<protein>
    <submittedName>
        <fullName evidence="3">Cell wall hydrolase CwlJ, involved in spore germination</fullName>
    </submittedName>
</protein>
<evidence type="ECO:0000313" key="4">
    <source>
        <dbReference type="Proteomes" id="UP000198418"/>
    </source>
</evidence>
<dbReference type="EMBL" id="FYDG01000002">
    <property type="protein sequence ID" value="SNB66818.1"/>
    <property type="molecule type" value="Genomic_DNA"/>
</dbReference>
<feature type="region of interest" description="Disordered" evidence="1">
    <location>
        <begin position="120"/>
        <end position="139"/>
    </location>
</feature>
<name>A0A212R455_RHOAC</name>
<feature type="region of interest" description="Disordered" evidence="1">
    <location>
        <begin position="173"/>
        <end position="239"/>
    </location>
</feature>
<evidence type="ECO:0000313" key="3">
    <source>
        <dbReference type="EMBL" id="SNB66818.1"/>
    </source>
</evidence>
<keyword evidence="3" id="KW-0378">Hydrolase</keyword>
<dbReference type="Gene3D" id="1.10.10.2520">
    <property type="entry name" value="Cell wall hydrolase SleB, domain 1"/>
    <property type="match status" value="1"/>
</dbReference>
<dbReference type="InterPro" id="IPR042047">
    <property type="entry name" value="SleB_dom1"/>
</dbReference>
<dbReference type="Proteomes" id="UP000198418">
    <property type="component" value="Unassembled WGS sequence"/>
</dbReference>
<organism evidence="3 4">
    <name type="scientific">Rhodoblastus acidophilus</name>
    <name type="common">Rhodopseudomonas acidophila</name>
    <dbReference type="NCBI Taxonomy" id="1074"/>
    <lineage>
        <taxon>Bacteria</taxon>
        <taxon>Pseudomonadati</taxon>
        <taxon>Pseudomonadota</taxon>
        <taxon>Alphaproteobacteria</taxon>
        <taxon>Hyphomicrobiales</taxon>
        <taxon>Rhodoblastaceae</taxon>
        <taxon>Rhodoblastus</taxon>
    </lineage>
</organism>
<keyword evidence="4" id="KW-1185">Reference proteome</keyword>
<dbReference type="AlphaFoldDB" id="A0A212R455"/>
<dbReference type="Pfam" id="PF07486">
    <property type="entry name" value="Hydrolase_2"/>
    <property type="match status" value="1"/>
</dbReference>
<dbReference type="GO" id="GO:0016787">
    <property type="term" value="F:hydrolase activity"/>
    <property type="evidence" value="ECO:0007669"/>
    <property type="project" value="UniProtKB-KW"/>
</dbReference>
<evidence type="ECO:0000256" key="1">
    <source>
        <dbReference type="SAM" id="MobiDB-lite"/>
    </source>
</evidence>
<sequence length="421" mass="44736">MVAAWPLASFDGLLMRVAGLSWAVSVAAPWLGAAGLLVSFTADANQELPSGASRRGASLHAAVMPEDFGRLPGVFGEAGPTSGRGLLREARLYSGAPAAYPDTPDEMQPRADLKKNARNFPEIDRSHKGDPLVGLRPSFSGRLRQENGLARARSELLAFVPDRSGMASSFVATDGPAPGPESVAGFEPWGAGESPVTPGEGQDGTSTMRPAAIAERDAQGATPAPSRAESLSSATPYDVEDTPVEVLADAINAGRDPRIVGSALASPSLAAPENARNILAMIAPAKLDSEKRCLAQAIYFEARGEPEAGQAAVAQVVLNRMTSGLYPSSICGVVFQNRSHYKACQFSFACEGRSLRIHDTDSWAQAQRIAEDALAGRTWVAEVGNSTHYHANYVRPRWARTLKKMDVIGKHIFYRLRSGQS</sequence>
<gene>
    <name evidence="3" type="ORF">SAMN06265338_102540</name>
</gene>
<accession>A0A212R455</accession>
<feature type="domain" description="Cell wall hydrolase SleB" evidence="2">
    <location>
        <begin position="304"/>
        <end position="414"/>
    </location>
</feature>
<dbReference type="InterPro" id="IPR011105">
    <property type="entry name" value="Cell_wall_hydrolase_SleB"/>
</dbReference>
<proteinExistence type="predicted"/>
<reference evidence="4" key="1">
    <citation type="submission" date="2017-06" db="EMBL/GenBank/DDBJ databases">
        <authorList>
            <person name="Varghese N."/>
            <person name="Submissions S."/>
        </authorList>
    </citation>
    <scope>NUCLEOTIDE SEQUENCE [LARGE SCALE GENOMIC DNA]</scope>
    <source>
        <strain evidence="4">DSM 137</strain>
    </source>
</reference>
<feature type="compositionally biased region" description="Basic and acidic residues" evidence="1">
    <location>
        <begin position="120"/>
        <end position="130"/>
    </location>
</feature>